<reference evidence="1 2" key="1">
    <citation type="submission" date="2024-05" db="EMBL/GenBank/DDBJ databases">
        <title>Culex pipiens pipiens assembly and annotation.</title>
        <authorList>
            <person name="Alout H."/>
            <person name="Durand T."/>
        </authorList>
    </citation>
    <scope>NUCLEOTIDE SEQUENCE [LARGE SCALE GENOMIC DNA]</scope>
    <source>
        <strain evidence="1">HA-2024</strain>
        <tissue evidence="1">Whole body</tissue>
    </source>
</reference>
<keyword evidence="2" id="KW-1185">Reference proteome</keyword>
<name>A0ABD1CD71_CULPP</name>
<evidence type="ECO:0000313" key="2">
    <source>
        <dbReference type="Proteomes" id="UP001562425"/>
    </source>
</evidence>
<comment type="caution">
    <text evidence="1">The sequence shown here is derived from an EMBL/GenBank/DDBJ whole genome shotgun (WGS) entry which is preliminary data.</text>
</comment>
<proteinExistence type="predicted"/>
<gene>
    <name evidence="1" type="ORF">pipiens_018144</name>
</gene>
<protein>
    <submittedName>
        <fullName evidence="1">Uncharacterized protein</fullName>
    </submittedName>
</protein>
<evidence type="ECO:0000313" key="1">
    <source>
        <dbReference type="EMBL" id="KAL1374330.1"/>
    </source>
</evidence>
<sequence length="66" mass="7450">MVGHMQATYDTNTFDSRANRALVIDTTEEDLLGDCHVTREWEVPGGEDGVGFRGEFEQFVENIMLV</sequence>
<dbReference type="Proteomes" id="UP001562425">
    <property type="component" value="Unassembled WGS sequence"/>
</dbReference>
<organism evidence="1 2">
    <name type="scientific">Culex pipiens pipiens</name>
    <name type="common">Northern house mosquito</name>
    <dbReference type="NCBI Taxonomy" id="38569"/>
    <lineage>
        <taxon>Eukaryota</taxon>
        <taxon>Metazoa</taxon>
        <taxon>Ecdysozoa</taxon>
        <taxon>Arthropoda</taxon>
        <taxon>Hexapoda</taxon>
        <taxon>Insecta</taxon>
        <taxon>Pterygota</taxon>
        <taxon>Neoptera</taxon>
        <taxon>Endopterygota</taxon>
        <taxon>Diptera</taxon>
        <taxon>Nematocera</taxon>
        <taxon>Culicoidea</taxon>
        <taxon>Culicidae</taxon>
        <taxon>Culicinae</taxon>
        <taxon>Culicini</taxon>
        <taxon>Culex</taxon>
        <taxon>Culex</taxon>
    </lineage>
</organism>
<dbReference type="AlphaFoldDB" id="A0ABD1CD71"/>
<accession>A0ABD1CD71</accession>
<dbReference type="EMBL" id="JBEHCU010013456">
    <property type="protein sequence ID" value="KAL1374330.1"/>
    <property type="molecule type" value="Genomic_DNA"/>
</dbReference>